<accession>A0A7X0J9L8</accession>
<feature type="compositionally biased region" description="Low complexity" evidence="1">
    <location>
        <begin position="236"/>
        <end position="249"/>
    </location>
</feature>
<dbReference type="Proteomes" id="UP000522313">
    <property type="component" value="Unassembled WGS sequence"/>
</dbReference>
<dbReference type="InterPro" id="IPR029058">
    <property type="entry name" value="AB_hydrolase_fold"/>
</dbReference>
<dbReference type="Pfam" id="PF06057">
    <property type="entry name" value="VirJ"/>
    <property type="match status" value="1"/>
</dbReference>
<feature type="region of interest" description="Disordered" evidence="1">
    <location>
        <begin position="236"/>
        <end position="258"/>
    </location>
</feature>
<dbReference type="RefSeq" id="WP_184503802.1">
    <property type="nucleotide sequence ID" value="NZ_JACHBT010000001.1"/>
</dbReference>
<evidence type="ECO:0000313" key="3">
    <source>
        <dbReference type="EMBL" id="MBB6503280.1"/>
    </source>
</evidence>
<dbReference type="SUPFAM" id="SSF53474">
    <property type="entry name" value="alpha/beta-Hydrolases"/>
    <property type="match status" value="1"/>
</dbReference>
<comment type="caution">
    <text evidence="3">The sequence shown here is derived from an EMBL/GenBank/DDBJ whole genome shotgun (WGS) entry which is preliminary data.</text>
</comment>
<organism evidence="3 4">
    <name type="scientific">Sphingomonas endophytica</name>
    <dbReference type="NCBI Taxonomy" id="869719"/>
    <lineage>
        <taxon>Bacteria</taxon>
        <taxon>Pseudomonadati</taxon>
        <taxon>Pseudomonadota</taxon>
        <taxon>Alphaproteobacteria</taxon>
        <taxon>Sphingomonadales</taxon>
        <taxon>Sphingomonadaceae</taxon>
        <taxon>Sphingomonas</taxon>
    </lineage>
</organism>
<evidence type="ECO:0000259" key="2">
    <source>
        <dbReference type="Pfam" id="PF06057"/>
    </source>
</evidence>
<name>A0A7X0J9L8_9SPHN</name>
<proteinExistence type="predicted"/>
<evidence type="ECO:0000256" key="1">
    <source>
        <dbReference type="SAM" id="MobiDB-lite"/>
    </source>
</evidence>
<gene>
    <name evidence="3" type="ORF">F4693_000229</name>
</gene>
<protein>
    <submittedName>
        <fullName evidence="3">Type IV secretory pathway VirJ component</fullName>
    </submittedName>
</protein>
<dbReference type="Gene3D" id="3.40.50.1820">
    <property type="entry name" value="alpha/beta hydrolase"/>
    <property type="match status" value="1"/>
</dbReference>
<dbReference type="EMBL" id="JACHBT010000001">
    <property type="protein sequence ID" value="MBB6503280.1"/>
    <property type="molecule type" value="Genomic_DNA"/>
</dbReference>
<reference evidence="3 4" key="2">
    <citation type="submission" date="2020-08" db="EMBL/GenBank/DDBJ databases">
        <authorList>
            <person name="Partida-Martinez L."/>
            <person name="Huntemann M."/>
            <person name="Clum A."/>
            <person name="Wang J."/>
            <person name="Palaniappan K."/>
            <person name="Ritter S."/>
            <person name="Chen I.-M."/>
            <person name="Stamatis D."/>
            <person name="Reddy T."/>
            <person name="O'Malley R."/>
            <person name="Daum C."/>
            <person name="Shapiro N."/>
            <person name="Ivanova N."/>
            <person name="Kyrpides N."/>
            <person name="Woyke T."/>
        </authorList>
    </citation>
    <scope>NUCLEOTIDE SEQUENCE [LARGE SCALE GENOMIC DNA]</scope>
    <source>
        <strain evidence="3 4">AS3.13</strain>
    </source>
</reference>
<sequence>MNAKSFWRGVRVTAVSSAFVCALVAAGGYFDRDPYHLYPAVPPARPLSVVNISGDMGLRFLLGASTSRGLTEHHVTVLGVSSPVFFRFRRTRAEVDAFVADAVRTALKRTGQQRVVVMGQSYGADIVQTGLAHLPEDLRRHVAGIVLILPGETVFYRADPTGWVYRGTPDNFGVETGNTLTWAPLTCIYGDEEDDSLCPKLRVPGAKIIAMPGGHNLHHDGVGLLAHVLGAVARATPPASRPSGAAPRPAASPPPPRR</sequence>
<reference evidence="3 4" key="1">
    <citation type="submission" date="2020-08" db="EMBL/GenBank/DDBJ databases">
        <title>The Agave Microbiome: Exploring the role of microbial communities in plant adaptations to desert environments.</title>
        <authorList>
            <person name="Partida-Martinez L.P."/>
        </authorList>
    </citation>
    <scope>NUCLEOTIDE SEQUENCE [LARGE SCALE GENOMIC DNA]</scope>
    <source>
        <strain evidence="3 4">AS3.13</strain>
    </source>
</reference>
<feature type="domain" description="Bacterial virulence" evidence="2">
    <location>
        <begin position="49"/>
        <end position="233"/>
    </location>
</feature>
<evidence type="ECO:0000313" key="4">
    <source>
        <dbReference type="Proteomes" id="UP000522313"/>
    </source>
</evidence>
<dbReference type="AlphaFoldDB" id="A0A7X0J9L8"/>
<dbReference type="InterPro" id="IPR010333">
    <property type="entry name" value="VirJ"/>
</dbReference>